<comment type="caution">
    <text evidence="2">The sequence shown here is derived from an EMBL/GenBank/DDBJ whole genome shotgun (WGS) entry which is preliminary data.</text>
</comment>
<keyword evidence="1" id="KW-0732">Signal</keyword>
<dbReference type="AlphaFoldDB" id="A0A419W7Q0"/>
<evidence type="ECO:0008006" key="4">
    <source>
        <dbReference type="Google" id="ProtNLM"/>
    </source>
</evidence>
<evidence type="ECO:0000313" key="2">
    <source>
        <dbReference type="EMBL" id="RKD91511.1"/>
    </source>
</evidence>
<accession>A0A419W7Q0</accession>
<dbReference type="Proteomes" id="UP000283387">
    <property type="component" value="Unassembled WGS sequence"/>
</dbReference>
<feature type="chain" id="PRO_5019007767" description="Outer membrane protein with beta-barrel domain" evidence="1">
    <location>
        <begin position="18"/>
        <end position="380"/>
    </location>
</feature>
<dbReference type="RefSeq" id="WP_120272802.1">
    <property type="nucleotide sequence ID" value="NZ_RAPN01000001.1"/>
</dbReference>
<gene>
    <name evidence="2" type="ORF">BC643_1867</name>
</gene>
<protein>
    <recommendedName>
        <fullName evidence="4">Outer membrane protein with beta-barrel domain</fullName>
    </recommendedName>
</protein>
<proteinExistence type="predicted"/>
<evidence type="ECO:0000313" key="3">
    <source>
        <dbReference type="Proteomes" id="UP000283387"/>
    </source>
</evidence>
<organism evidence="2 3">
    <name type="scientific">Mangrovibacterium diazotrophicum</name>
    <dbReference type="NCBI Taxonomy" id="1261403"/>
    <lineage>
        <taxon>Bacteria</taxon>
        <taxon>Pseudomonadati</taxon>
        <taxon>Bacteroidota</taxon>
        <taxon>Bacteroidia</taxon>
        <taxon>Marinilabiliales</taxon>
        <taxon>Prolixibacteraceae</taxon>
        <taxon>Mangrovibacterium</taxon>
    </lineage>
</organism>
<name>A0A419W7Q0_9BACT</name>
<dbReference type="EMBL" id="RAPN01000001">
    <property type="protein sequence ID" value="RKD91511.1"/>
    <property type="molecule type" value="Genomic_DNA"/>
</dbReference>
<keyword evidence="3" id="KW-1185">Reference proteome</keyword>
<feature type="signal peptide" evidence="1">
    <location>
        <begin position="1"/>
        <end position="17"/>
    </location>
</feature>
<reference evidence="2 3" key="1">
    <citation type="submission" date="2018-09" db="EMBL/GenBank/DDBJ databases">
        <title>Genomic Encyclopedia of Archaeal and Bacterial Type Strains, Phase II (KMG-II): from individual species to whole genera.</title>
        <authorList>
            <person name="Goeker M."/>
        </authorList>
    </citation>
    <scope>NUCLEOTIDE SEQUENCE [LARGE SCALE GENOMIC DNA]</scope>
    <source>
        <strain evidence="2 3">DSM 27148</strain>
    </source>
</reference>
<sequence length="380" mass="43854">MKITLILFLLVTSLAVAAQNEGYLVVDNDTSSFQIQIRKRKFENQIYVRKGAAGHWNIIYPENAELACIPDKKMYVSVKHPRENRTVWMRCYFDGEDQLLLFKGDYYIHRNGELYKLKKNSDSEGRRGVKLYIGQMIALYNKKVDYDFNTMRYEPSSLSKPIRKYHEEKGLKYQDYTTYVAVTHTTEISFGGNLNQVQLTVSEAEKAVLSGTSAFVEAGFHFKSHSIPKFLSFYLGARFSYLNIDEETAEFPATWSTDYYTVSGDAYSVAFPMLIDFKLINSPMVDLSFLAGVDFELIKWQNYKLRLEEEKNGVVNTSFLETENGLPVFLAQSNQMLLKFPKLSSKFAIGGGYKYHMFSTNSDFHLELTRSASFFIRYTF</sequence>
<evidence type="ECO:0000256" key="1">
    <source>
        <dbReference type="SAM" id="SignalP"/>
    </source>
</evidence>